<reference evidence="6" key="1">
    <citation type="submission" date="2023-10" db="EMBL/GenBank/DDBJ databases">
        <title>Genome assembly of Pristionchus species.</title>
        <authorList>
            <person name="Yoshida K."/>
            <person name="Sommer R.J."/>
        </authorList>
    </citation>
    <scope>NUCLEOTIDE SEQUENCE</scope>
    <source>
        <strain evidence="6">RS0144</strain>
    </source>
</reference>
<dbReference type="Proteomes" id="UP001432027">
    <property type="component" value="Unassembled WGS sequence"/>
</dbReference>
<comment type="caution">
    <text evidence="6">The sequence shown here is derived from an EMBL/GenBank/DDBJ whole genome shotgun (WGS) entry which is preliminary data.</text>
</comment>
<dbReference type="PANTHER" id="PTHR11177:SF400">
    <property type="entry name" value="ENDOCHITINASE-RELATED"/>
    <property type="match status" value="1"/>
</dbReference>
<feature type="non-terminal residue" evidence="6">
    <location>
        <position position="1"/>
    </location>
</feature>
<dbReference type="PROSITE" id="PS51910">
    <property type="entry name" value="GH18_2"/>
    <property type="match status" value="1"/>
</dbReference>
<dbReference type="InterPro" id="IPR017853">
    <property type="entry name" value="GH"/>
</dbReference>
<feature type="non-terminal residue" evidence="6">
    <location>
        <position position="215"/>
    </location>
</feature>
<sequence length="215" mass="24218">QFTPDKIPIGLCTHIFYAFAAVNVTTFEATAYGSYADITLKNFYGRNNLKQNQPGLKTLLSFGGWGESQTRIYSTLAADPRKRSIFVESAWEMANQYGFDGIDLDWEYPGAPDRFNYIDLLKDLKYASGGKLLTAAISSDVMIGYNIPLMDEYLDFFNVMTYDFYGDDDTEIGHHASYSETIHSLQLWNLRGALKNKMLMGIPAYGVGWIANRCA</sequence>
<keyword evidence="2 3" id="KW-0326">Glycosidase</keyword>
<evidence type="ECO:0000313" key="7">
    <source>
        <dbReference type="Proteomes" id="UP001432027"/>
    </source>
</evidence>
<dbReference type="AlphaFoldDB" id="A0AAV5UHB0"/>
<dbReference type="GO" id="GO:0004568">
    <property type="term" value="F:chitinase activity"/>
    <property type="evidence" value="ECO:0007669"/>
    <property type="project" value="TreeGrafter"/>
</dbReference>
<dbReference type="GO" id="GO:0005576">
    <property type="term" value="C:extracellular region"/>
    <property type="evidence" value="ECO:0007669"/>
    <property type="project" value="TreeGrafter"/>
</dbReference>
<evidence type="ECO:0000256" key="1">
    <source>
        <dbReference type="ARBA" id="ARBA00022801"/>
    </source>
</evidence>
<dbReference type="GO" id="GO:0005975">
    <property type="term" value="P:carbohydrate metabolic process"/>
    <property type="evidence" value="ECO:0007669"/>
    <property type="project" value="InterPro"/>
</dbReference>
<comment type="similarity">
    <text evidence="4">Belongs to the glycosyl hydrolase 18 family.</text>
</comment>
<accession>A0AAV5UHB0</accession>
<dbReference type="GO" id="GO:0006032">
    <property type="term" value="P:chitin catabolic process"/>
    <property type="evidence" value="ECO:0007669"/>
    <property type="project" value="TreeGrafter"/>
</dbReference>
<dbReference type="SMART" id="SM00636">
    <property type="entry name" value="Glyco_18"/>
    <property type="match status" value="1"/>
</dbReference>
<protein>
    <recommendedName>
        <fullName evidence="5">GH18 domain-containing protein</fullName>
    </recommendedName>
</protein>
<keyword evidence="7" id="KW-1185">Reference proteome</keyword>
<dbReference type="Pfam" id="PF00704">
    <property type="entry name" value="Glyco_hydro_18"/>
    <property type="match status" value="1"/>
</dbReference>
<keyword evidence="1 3" id="KW-0378">Hydrolase</keyword>
<dbReference type="Gene3D" id="3.20.20.80">
    <property type="entry name" value="Glycosidases"/>
    <property type="match status" value="1"/>
</dbReference>
<evidence type="ECO:0000256" key="4">
    <source>
        <dbReference type="RuleBase" id="RU004453"/>
    </source>
</evidence>
<dbReference type="InterPro" id="IPR011583">
    <property type="entry name" value="Chitinase_II/V-like_cat"/>
</dbReference>
<dbReference type="EMBL" id="BTSX01000006">
    <property type="protein sequence ID" value="GMT06446.1"/>
    <property type="molecule type" value="Genomic_DNA"/>
</dbReference>
<evidence type="ECO:0000259" key="5">
    <source>
        <dbReference type="PROSITE" id="PS51910"/>
    </source>
</evidence>
<gene>
    <name evidence="6" type="ORF">PENTCL1PPCAC_28620</name>
</gene>
<dbReference type="InterPro" id="IPR050314">
    <property type="entry name" value="Glycosyl_Hydrlase_18"/>
</dbReference>
<proteinExistence type="inferred from homology"/>
<evidence type="ECO:0000313" key="6">
    <source>
        <dbReference type="EMBL" id="GMT06446.1"/>
    </source>
</evidence>
<evidence type="ECO:0000256" key="3">
    <source>
        <dbReference type="RuleBase" id="RU000489"/>
    </source>
</evidence>
<evidence type="ECO:0000256" key="2">
    <source>
        <dbReference type="ARBA" id="ARBA00023295"/>
    </source>
</evidence>
<dbReference type="InterPro" id="IPR001579">
    <property type="entry name" value="Glyco_hydro_18_chit_AS"/>
</dbReference>
<name>A0AAV5UHB0_9BILA</name>
<organism evidence="6 7">
    <name type="scientific">Pristionchus entomophagus</name>
    <dbReference type="NCBI Taxonomy" id="358040"/>
    <lineage>
        <taxon>Eukaryota</taxon>
        <taxon>Metazoa</taxon>
        <taxon>Ecdysozoa</taxon>
        <taxon>Nematoda</taxon>
        <taxon>Chromadorea</taxon>
        <taxon>Rhabditida</taxon>
        <taxon>Rhabditina</taxon>
        <taxon>Diplogasteromorpha</taxon>
        <taxon>Diplogasteroidea</taxon>
        <taxon>Neodiplogasteridae</taxon>
        <taxon>Pristionchus</taxon>
    </lineage>
</organism>
<dbReference type="SUPFAM" id="SSF51445">
    <property type="entry name" value="(Trans)glycosidases"/>
    <property type="match status" value="1"/>
</dbReference>
<feature type="domain" description="GH18" evidence="5">
    <location>
        <begin position="1"/>
        <end position="215"/>
    </location>
</feature>
<dbReference type="GO" id="GO:0008061">
    <property type="term" value="F:chitin binding"/>
    <property type="evidence" value="ECO:0007669"/>
    <property type="project" value="InterPro"/>
</dbReference>
<dbReference type="PANTHER" id="PTHR11177">
    <property type="entry name" value="CHITINASE"/>
    <property type="match status" value="1"/>
</dbReference>
<dbReference type="PROSITE" id="PS01095">
    <property type="entry name" value="GH18_1"/>
    <property type="match status" value="1"/>
</dbReference>
<dbReference type="InterPro" id="IPR001223">
    <property type="entry name" value="Glyco_hydro18_cat"/>
</dbReference>